<proteinExistence type="predicted"/>
<name>A0A1L9PSA1_ASPVE</name>
<reference evidence="2" key="1">
    <citation type="journal article" date="2017" name="Genome Biol.">
        <title>Comparative genomics reveals high biological diversity and specific adaptations in the industrially and medically important fungal genus Aspergillus.</title>
        <authorList>
            <person name="de Vries R.P."/>
            <person name="Riley R."/>
            <person name="Wiebenga A."/>
            <person name="Aguilar-Osorio G."/>
            <person name="Amillis S."/>
            <person name="Uchima C.A."/>
            <person name="Anderluh G."/>
            <person name="Asadollahi M."/>
            <person name="Askin M."/>
            <person name="Barry K."/>
            <person name="Battaglia E."/>
            <person name="Bayram O."/>
            <person name="Benocci T."/>
            <person name="Braus-Stromeyer S.A."/>
            <person name="Caldana C."/>
            <person name="Canovas D."/>
            <person name="Cerqueira G.C."/>
            <person name="Chen F."/>
            <person name="Chen W."/>
            <person name="Choi C."/>
            <person name="Clum A."/>
            <person name="Dos Santos R.A."/>
            <person name="Damasio A.R."/>
            <person name="Diallinas G."/>
            <person name="Emri T."/>
            <person name="Fekete E."/>
            <person name="Flipphi M."/>
            <person name="Freyberg S."/>
            <person name="Gallo A."/>
            <person name="Gournas C."/>
            <person name="Habgood R."/>
            <person name="Hainaut M."/>
            <person name="Harispe M.L."/>
            <person name="Henrissat B."/>
            <person name="Hilden K.S."/>
            <person name="Hope R."/>
            <person name="Hossain A."/>
            <person name="Karabika E."/>
            <person name="Karaffa L."/>
            <person name="Karanyi Z."/>
            <person name="Krasevec N."/>
            <person name="Kuo A."/>
            <person name="Kusch H."/>
            <person name="LaButti K."/>
            <person name="Lagendijk E.L."/>
            <person name="Lapidus A."/>
            <person name="Levasseur A."/>
            <person name="Lindquist E."/>
            <person name="Lipzen A."/>
            <person name="Logrieco A.F."/>
            <person name="MacCabe A."/>
            <person name="Maekelae M.R."/>
            <person name="Malavazi I."/>
            <person name="Melin P."/>
            <person name="Meyer V."/>
            <person name="Mielnichuk N."/>
            <person name="Miskei M."/>
            <person name="Molnar A.P."/>
            <person name="Mule G."/>
            <person name="Ngan C.Y."/>
            <person name="Orejas M."/>
            <person name="Orosz E."/>
            <person name="Ouedraogo J.P."/>
            <person name="Overkamp K.M."/>
            <person name="Park H.-S."/>
            <person name="Perrone G."/>
            <person name="Piumi F."/>
            <person name="Punt P.J."/>
            <person name="Ram A.F."/>
            <person name="Ramon A."/>
            <person name="Rauscher S."/>
            <person name="Record E."/>
            <person name="Riano-Pachon D.M."/>
            <person name="Robert V."/>
            <person name="Roehrig J."/>
            <person name="Ruller R."/>
            <person name="Salamov A."/>
            <person name="Salih N.S."/>
            <person name="Samson R.A."/>
            <person name="Sandor E."/>
            <person name="Sanguinetti M."/>
            <person name="Schuetze T."/>
            <person name="Sepcic K."/>
            <person name="Shelest E."/>
            <person name="Sherlock G."/>
            <person name="Sophianopoulou V."/>
            <person name="Squina F.M."/>
            <person name="Sun H."/>
            <person name="Susca A."/>
            <person name="Todd R.B."/>
            <person name="Tsang A."/>
            <person name="Unkles S.E."/>
            <person name="van de Wiele N."/>
            <person name="van Rossen-Uffink D."/>
            <person name="Oliveira J.V."/>
            <person name="Vesth T.C."/>
            <person name="Visser J."/>
            <person name="Yu J.-H."/>
            <person name="Zhou M."/>
            <person name="Andersen M.R."/>
            <person name="Archer D.B."/>
            <person name="Baker S.E."/>
            <person name="Benoit I."/>
            <person name="Brakhage A.A."/>
            <person name="Braus G.H."/>
            <person name="Fischer R."/>
            <person name="Frisvad J.C."/>
            <person name="Goldman G.H."/>
            <person name="Houbraken J."/>
            <person name="Oakley B."/>
            <person name="Pocsi I."/>
            <person name="Scazzocchio C."/>
            <person name="Seiboth B."/>
            <person name="vanKuyk P.A."/>
            <person name="Wortman J."/>
            <person name="Dyer P.S."/>
            <person name="Grigoriev I.V."/>
        </authorList>
    </citation>
    <scope>NUCLEOTIDE SEQUENCE [LARGE SCALE GENOMIC DNA]</scope>
    <source>
        <strain evidence="2">CBS 583.65</strain>
    </source>
</reference>
<dbReference type="AlphaFoldDB" id="A0A1L9PSA1"/>
<gene>
    <name evidence="1" type="ORF">ASPVEDRAFT_891815</name>
</gene>
<sequence>MTLESLQKLPRHDRWDQFFQDRDNDELVELILSHTAPPVVELLDQIDSPTFEELASLPWDTTNDMGVYLKLISEKSQCAAQLPHWVYIGSVISVTRGLNGRRCTHEHPPKNQTMPFYIALAFDDYVDRTASSMSETSGCIYSKWYRPSQLSPELRRDGML</sequence>
<accession>A0A1L9PSA1</accession>
<organism evidence="1 2">
    <name type="scientific">Aspergillus versicolor CBS 583.65</name>
    <dbReference type="NCBI Taxonomy" id="1036611"/>
    <lineage>
        <taxon>Eukaryota</taxon>
        <taxon>Fungi</taxon>
        <taxon>Dikarya</taxon>
        <taxon>Ascomycota</taxon>
        <taxon>Pezizomycotina</taxon>
        <taxon>Eurotiomycetes</taxon>
        <taxon>Eurotiomycetidae</taxon>
        <taxon>Eurotiales</taxon>
        <taxon>Aspergillaceae</taxon>
        <taxon>Aspergillus</taxon>
        <taxon>Aspergillus subgen. Nidulantes</taxon>
    </lineage>
</organism>
<dbReference type="VEuPathDB" id="FungiDB:ASPVEDRAFT_891815"/>
<keyword evidence="2" id="KW-1185">Reference proteome</keyword>
<evidence type="ECO:0000313" key="1">
    <source>
        <dbReference type="EMBL" id="OJJ04342.1"/>
    </source>
</evidence>
<evidence type="ECO:0000313" key="2">
    <source>
        <dbReference type="Proteomes" id="UP000184073"/>
    </source>
</evidence>
<dbReference type="RefSeq" id="XP_040670104.1">
    <property type="nucleotide sequence ID" value="XM_040818548.1"/>
</dbReference>
<protein>
    <submittedName>
        <fullName evidence="1">Uncharacterized protein</fullName>
    </submittedName>
</protein>
<dbReference type="Proteomes" id="UP000184073">
    <property type="component" value="Unassembled WGS sequence"/>
</dbReference>
<dbReference type="OrthoDB" id="4509327at2759"/>
<dbReference type="GeneID" id="63734059"/>
<dbReference type="EMBL" id="KV878131">
    <property type="protein sequence ID" value="OJJ04342.1"/>
    <property type="molecule type" value="Genomic_DNA"/>
</dbReference>